<reference evidence="2 3" key="1">
    <citation type="submission" date="2016-10" db="EMBL/GenBank/DDBJ databases">
        <authorList>
            <person name="de Groot N.N."/>
        </authorList>
    </citation>
    <scope>NUCLEOTIDE SEQUENCE [LARGE SCALE GENOMIC DNA]</scope>
    <source>
        <strain evidence="2 3">DSM 21039</strain>
    </source>
</reference>
<sequence length="141" mass="16224">MRNNISNILLGLGFAGLLIGSAYIQTDLKNKPQIFMLLFGALTLISFFTKYETVSTTLLYLLLGALLFMDYCFFTIWIDGIISIHPDWTGIYGMLTGLILSPLTILFYHKIKRRNRKMEVAVITIFMFVTAIIYVKYELFQ</sequence>
<gene>
    <name evidence="2" type="ORF">SAMN04488505_10213</name>
</gene>
<accession>A0A1H7P690</accession>
<feature type="transmembrane region" description="Helical" evidence="1">
    <location>
        <begin position="120"/>
        <end position="137"/>
    </location>
</feature>
<name>A0A1H7P690_9BACT</name>
<protein>
    <submittedName>
        <fullName evidence="2">Uncharacterized protein</fullName>
    </submittedName>
</protein>
<dbReference type="RefSeq" id="WP_089908514.1">
    <property type="nucleotide sequence ID" value="NZ_FOBB01000002.1"/>
</dbReference>
<keyword evidence="1" id="KW-1133">Transmembrane helix</keyword>
<feature type="transmembrane region" description="Helical" evidence="1">
    <location>
        <begin position="34"/>
        <end position="51"/>
    </location>
</feature>
<feature type="transmembrane region" description="Helical" evidence="1">
    <location>
        <begin position="90"/>
        <end position="108"/>
    </location>
</feature>
<proteinExistence type="predicted"/>
<keyword evidence="1" id="KW-0472">Membrane</keyword>
<dbReference type="AlphaFoldDB" id="A0A1H7P690"/>
<keyword evidence="1" id="KW-0812">Transmembrane</keyword>
<evidence type="ECO:0000313" key="3">
    <source>
        <dbReference type="Proteomes" id="UP000198984"/>
    </source>
</evidence>
<dbReference type="STRING" id="573321.SAMN04488505_10213"/>
<evidence type="ECO:0000313" key="2">
    <source>
        <dbReference type="EMBL" id="SEL31370.1"/>
    </source>
</evidence>
<feature type="transmembrane region" description="Helical" evidence="1">
    <location>
        <begin position="58"/>
        <end position="78"/>
    </location>
</feature>
<dbReference type="Proteomes" id="UP000198984">
    <property type="component" value="Unassembled WGS sequence"/>
</dbReference>
<evidence type="ECO:0000256" key="1">
    <source>
        <dbReference type="SAM" id="Phobius"/>
    </source>
</evidence>
<organism evidence="2 3">
    <name type="scientific">Chitinophaga rupis</name>
    <dbReference type="NCBI Taxonomy" id="573321"/>
    <lineage>
        <taxon>Bacteria</taxon>
        <taxon>Pseudomonadati</taxon>
        <taxon>Bacteroidota</taxon>
        <taxon>Chitinophagia</taxon>
        <taxon>Chitinophagales</taxon>
        <taxon>Chitinophagaceae</taxon>
        <taxon>Chitinophaga</taxon>
    </lineage>
</organism>
<keyword evidence="3" id="KW-1185">Reference proteome</keyword>
<dbReference type="EMBL" id="FOBB01000002">
    <property type="protein sequence ID" value="SEL31370.1"/>
    <property type="molecule type" value="Genomic_DNA"/>
</dbReference>